<dbReference type="InParanoid" id="A0A165NSQ5"/>
<feature type="chain" id="PRO_5007863390" evidence="1">
    <location>
        <begin position="18"/>
        <end position="155"/>
    </location>
</feature>
<name>A0A165NSQ5_EXIGL</name>
<organism evidence="2 3">
    <name type="scientific">Exidia glandulosa HHB12029</name>
    <dbReference type="NCBI Taxonomy" id="1314781"/>
    <lineage>
        <taxon>Eukaryota</taxon>
        <taxon>Fungi</taxon>
        <taxon>Dikarya</taxon>
        <taxon>Basidiomycota</taxon>
        <taxon>Agaricomycotina</taxon>
        <taxon>Agaricomycetes</taxon>
        <taxon>Auriculariales</taxon>
        <taxon>Exidiaceae</taxon>
        <taxon>Exidia</taxon>
    </lineage>
</organism>
<dbReference type="AlphaFoldDB" id="A0A165NSQ5"/>
<evidence type="ECO:0000313" key="2">
    <source>
        <dbReference type="EMBL" id="KZW01168.1"/>
    </source>
</evidence>
<reference evidence="2 3" key="1">
    <citation type="journal article" date="2016" name="Mol. Biol. Evol.">
        <title>Comparative Genomics of Early-Diverging Mushroom-Forming Fungi Provides Insights into the Origins of Lignocellulose Decay Capabilities.</title>
        <authorList>
            <person name="Nagy L.G."/>
            <person name="Riley R."/>
            <person name="Tritt A."/>
            <person name="Adam C."/>
            <person name="Daum C."/>
            <person name="Floudas D."/>
            <person name="Sun H."/>
            <person name="Yadav J.S."/>
            <person name="Pangilinan J."/>
            <person name="Larsson K.H."/>
            <person name="Matsuura K."/>
            <person name="Barry K."/>
            <person name="Labutti K."/>
            <person name="Kuo R."/>
            <person name="Ohm R.A."/>
            <person name="Bhattacharya S.S."/>
            <person name="Shirouzu T."/>
            <person name="Yoshinaga Y."/>
            <person name="Martin F.M."/>
            <person name="Grigoriev I.V."/>
            <person name="Hibbett D.S."/>
        </authorList>
    </citation>
    <scope>NUCLEOTIDE SEQUENCE [LARGE SCALE GENOMIC DNA]</scope>
    <source>
        <strain evidence="2 3">HHB12029</strain>
    </source>
</reference>
<gene>
    <name evidence="2" type="ORF">EXIGLDRAFT_760932</name>
</gene>
<dbReference type="Proteomes" id="UP000077266">
    <property type="component" value="Unassembled WGS sequence"/>
</dbReference>
<keyword evidence="1" id="KW-0732">Signal</keyword>
<protein>
    <submittedName>
        <fullName evidence="2">Uncharacterized protein</fullName>
    </submittedName>
</protein>
<proteinExistence type="predicted"/>
<feature type="signal peptide" evidence="1">
    <location>
        <begin position="1"/>
        <end position="17"/>
    </location>
</feature>
<evidence type="ECO:0000256" key="1">
    <source>
        <dbReference type="SAM" id="SignalP"/>
    </source>
</evidence>
<dbReference type="EMBL" id="KV425895">
    <property type="protein sequence ID" value="KZW01168.1"/>
    <property type="molecule type" value="Genomic_DNA"/>
</dbReference>
<accession>A0A165NSQ5</accession>
<dbReference type="OrthoDB" id="5401396at2759"/>
<evidence type="ECO:0000313" key="3">
    <source>
        <dbReference type="Proteomes" id="UP000077266"/>
    </source>
</evidence>
<sequence>MLSFLAIIALSAAVVHSAPFTEYEYWKISHPGVLVTTEINWQGAKRYFPDVLHSSGSGCISILAYSDVANKVSSFGPDIGAECWLYTDDGCVSGPNSQPFGPIFNPGVSDMTAWTNSMYLNNQTGENALRNFNDKVASFRCINPATNPKDTALRA</sequence>
<keyword evidence="3" id="KW-1185">Reference proteome</keyword>